<dbReference type="AlphaFoldDB" id="A0A1Y1UD02"/>
<dbReference type="RefSeq" id="XP_021869998.1">
    <property type="nucleotide sequence ID" value="XM_022014144.1"/>
</dbReference>
<evidence type="ECO:0000313" key="2">
    <source>
        <dbReference type="EMBL" id="ORX35869.1"/>
    </source>
</evidence>
<dbReference type="OrthoDB" id="2589163at2759"/>
<protein>
    <recommendedName>
        <fullName evidence="4">BZIP domain-containing protein</fullName>
    </recommendedName>
</protein>
<feature type="region of interest" description="Disordered" evidence="1">
    <location>
        <begin position="1"/>
        <end position="55"/>
    </location>
</feature>
<dbReference type="Proteomes" id="UP000193218">
    <property type="component" value="Unassembled WGS sequence"/>
</dbReference>
<gene>
    <name evidence="2" type="ORF">BD324DRAFT_609143</name>
</gene>
<name>A0A1Y1UD02_9TREE</name>
<reference evidence="2 3" key="1">
    <citation type="submission" date="2017-03" db="EMBL/GenBank/DDBJ databases">
        <title>Widespread Adenine N6-methylation of Active Genes in Fungi.</title>
        <authorList>
            <consortium name="DOE Joint Genome Institute"/>
            <person name="Mondo S.J."/>
            <person name="Dannebaum R.O."/>
            <person name="Kuo R.C."/>
            <person name="Louie K.B."/>
            <person name="Bewick A.J."/>
            <person name="Labutti K."/>
            <person name="Haridas S."/>
            <person name="Kuo A."/>
            <person name="Salamov A."/>
            <person name="Ahrendt S.R."/>
            <person name="Lau R."/>
            <person name="Bowen B.P."/>
            <person name="Lipzen A."/>
            <person name="Sullivan W."/>
            <person name="Andreopoulos W.B."/>
            <person name="Clum A."/>
            <person name="Lindquist E."/>
            <person name="Daum C."/>
            <person name="Northen T.R."/>
            <person name="Ramamoorthy G."/>
            <person name="Schmitz R.J."/>
            <person name="Gryganskyi A."/>
            <person name="Culley D."/>
            <person name="Magnuson J."/>
            <person name="James T.Y."/>
            <person name="O'Malley M.A."/>
            <person name="Stajich J.E."/>
            <person name="Spatafora J.W."/>
            <person name="Visel A."/>
            <person name="Grigoriev I.V."/>
        </authorList>
    </citation>
    <scope>NUCLEOTIDE SEQUENCE [LARGE SCALE GENOMIC DNA]</scope>
    <source>
        <strain evidence="2 3">NRRL Y-17943</strain>
    </source>
</reference>
<comment type="caution">
    <text evidence="2">The sequence shown here is derived from an EMBL/GenBank/DDBJ whole genome shotgun (WGS) entry which is preliminary data.</text>
</comment>
<evidence type="ECO:0008006" key="4">
    <source>
        <dbReference type="Google" id="ProtNLM"/>
    </source>
</evidence>
<accession>A0A1Y1UD02</accession>
<evidence type="ECO:0000313" key="3">
    <source>
        <dbReference type="Proteomes" id="UP000193218"/>
    </source>
</evidence>
<keyword evidence="3" id="KW-1185">Reference proteome</keyword>
<proteinExistence type="predicted"/>
<dbReference type="CDD" id="cd14688">
    <property type="entry name" value="bZIP_YAP"/>
    <property type="match status" value="1"/>
</dbReference>
<dbReference type="InParanoid" id="A0A1Y1UD02"/>
<sequence length="217" mass="23858">MPKSTRPRPIITATPAAVPNLRPRRTTARPISPDYAPSDTDSQGKLEIKREKNRVKQRNLRIRRANHMAALERANLTLHNECASLNRSLHSIQHRQAALDNWIHDLESTLLSHGLSDQVHSLRRIWGGGEQHAFSVLVEAAAHVRPKDLDVHPYLSTGCAARPTSASSSMKISSLIDPLSPAVTPVTLPPIASPVLVRFTQKGHLATRRAAPASHGR</sequence>
<evidence type="ECO:0000256" key="1">
    <source>
        <dbReference type="SAM" id="MobiDB-lite"/>
    </source>
</evidence>
<dbReference type="EMBL" id="NBSH01000009">
    <property type="protein sequence ID" value="ORX35869.1"/>
    <property type="molecule type" value="Genomic_DNA"/>
</dbReference>
<organism evidence="2 3">
    <name type="scientific">Kockovaella imperatae</name>
    <dbReference type="NCBI Taxonomy" id="4999"/>
    <lineage>
        <taxon>Eukaryota</taxon>
        <taxon>Fungi</taxon>
        <taxon>Dikarya</taxon>
        <taxon>Basidiomycota</taxon>
        <taxon>Agaricomycotina</taxon>
        <taxon>Tremellomycetes</taxon>
        <taxon>Tremellales</taxon>
        <taxon>Cuniculitremaceae</taxon>
        <taxon>Kockovaella</taxon>
    </lineage>
</organism>
<dbReference type="GeneID" id="33555952"/>